<evidence type="ECO:0000313" key="2">
    <source>
        <dbReference type="Proteomes" id="UP000611500"/>
    </source>
</evidence>
<reference evidence="1" key="1">
    <citation type="journal article" date="2014" name="Int. J. Syst. Evol. Microbiol.">
        <title>Complete genome sequence of Corynebacterium casei LMG S-19264T (=DSM 44701T), isolated from a smear-ripened cheese.</title>
        <authorList>
            <consortium name="US DOE Joint Genome Institute (JGI-PGF)"/>
            <person name="Walter F."/>
            <person name="Albersmeier A."/>
            <person name="Kalinowski J."/>
            <person name="Ruckert C."/>
        </authorList>
    </citation>
    <scope>NUCLEOTIDE SEQUENCE</scope>
    <source>
        <strain evidence="1">CGMCC 1.7081</strain>
    </source>
</reference>
<dbReference type="EMBL" id="BNAP01000028">
    <property type="protein sequence ID" value="GHH00994.1"/>
    <property type="molecule type" value="Genomic_DNA"/>
</dbReference>
<comment type="caution">
    <text evidence="1">The sequence shown here is derived from an EMBL/GenBank/DDBJ whole genome shotgun (WGS) entry which is preliminary data.</text>
</comment>
<keyword evidence="2" id="KW-1185">Reference proteome</keyword>
<dbReference type="AlphaFoldDB" id="A0A8J3HBU6"/>
<proteinExistence type="predicted"/>
<dbReference type="Proteomes" id="UP000611500">
    <property type="component" value="Unassembled WGS sequence"/>
</dbReference>
<sequence>MLLGVGFGGTFVFAAAQRLQGYPLARQCKRANTPNSGSMRAQITGIAAKSPLPSDVRAS</sequence>
<reference evidence="1" key="2">
    <citation type="submission" date="2020-09" db="EMBL/GenBank/DDBJ databases">
        <authorList>
            <person name="Sun Q."/>
            <person name="Zhou Y."/>
        </authorList>
    </citation>
    <scope>NUCLEOTIDE SEQUENCE</scope>
    <source>
        <strain evidence="1">CGMCC 1.7081</strain>
    </source>
</reference>
<accession>A0A8J3HBU6</accession>
<protein>
    <submittedName>
        <fullName evidence="1">Uncharacterized protein</fullName>
    </submittedName>
</protein>
<evidence type="ECO:0000313" key="1">
    <source>
        <dbReference type="EMBL" id="GHH00994.1"/>
    </source>
</evidence>
<name>A0A8J3HBU6_9RHOB</name>
<gene>
    <name evidence="1" type="ORF">GCM10010961_37980</name>
</gene>
<organism evidence="1 2">
    <name type="scientific">Pseudodonghicola xiamenensis</name>
    <dbReference type="NCBI Taxonomy" id="337702"/>
    <lineage>
        <taxon>Bacteria</taxon>
        <taxon>Pseudomonadati</taxon>
        <taxon>Pseudomonadota</taxon>
        <taxon>Alphaproteobacteria</taxon>
        <taxon>Rhodobacterales</taxon>
        <taxon>Paracoccaceae</taxon>
        <taxon>Pseudodonghicola</taxon>
    </lineage>
</organism>